<name>A0A3L6TSU9_PANMI</name>
<dbReference type="Proteomes" id="UP000275267">
    <property type="component" value="Unassembled WGS sequence"/>
</dbReference>
<keyword evidence="2" id="KW-1185">Reference proteome</keyword>
<accession>A0A3L6TSU9</accession>
<dbReference type="AlphaFoldDB" id="A0A3L6TSU9"/>
<evidence type="ECO:0000313" key="2">
    <source>
        <dbReference type="Proteomes" id="UP000275267"/>
    </source>
</evidence>
<dbReference type="EMBL" id="PQIB02000001">
    <property type="protein sequence ID" value="RLN42605.1"/>
    <property type="molecule type" value="Genomic_DNA"/>
</dbReference>
<protein>
    <submittedName>
        <fullName evidence="1">Uncharacterized protein</fullName>
    </submittedName>
</protein>
<proteinExistence type="predicted"/>
<comment type="caution">
    <text evidence="1">The sequence shown here is derived from an EMBL/GenBank/DDBJ whole genome shotgun (WGS) entry which is preliminary data.</text>
</comment>
<organism evidence="1 2">
    <name type="scientific">Panicum miliaceum</name>
    <name type="common">Proso millet</name>
    <name type="synonym">Broomcorn millet</name>
    <dbReference type="NCBI Taxonomy" id="4540"/>
    <lineage>
        <taxon>Eukaryota</taxon>
        <taxon>Viridiplantae</taxon>
        <taxon>Streptophyta</taxon>
        <taxon>Embryophyta</taxon>
        <taxon>Tracheophyta</taxon>
        <taxon>Spermatophyta</taxon>
        <taxon>Magnoliopsida</taxon>
        <taxon>Liliopsida</taxon>
        <taxon>Poales</taxon>
        <taxon>Poaceae</taxon>
        <taxon>PACMAD clade</taxon>
        <taxon>Panicoideae</taxon>
        <taxon>Panicodae</taxon>
        <taxon>Paniceae</taxon>
        <taxon>Panicinae</taxon>
        <taxon>Panicum</taxon>
        <taxon>Panicum sect. Panicum</taxon>
    </lineage>
</organism>
<evidence type="ECO:0000313" key="1">
    <source>
        <dbReference type="EMBL" id="RLN42605.1"/>
    </source>
</evidence>
<reference evidence="2" key="1">
    <citation type="journal article" date="2019" name="Nat. Commun.">
        <title>The genome of broomcorn millet.</title>
        <authorList>
            <person name="Zou C."/>
            <person name="Miki D."/>
            <person name="Li D."/>
            <person name="Tang Q."/>
            <person name="Xiao L."/>
            <person name="Rajput S."/>
            <person name="Deng P."/>
            <person name="Jia W."/>
            <person name="Huang R."/>
            <person name="Zhang M."/>
            <person name="Sun Y."/>
            <person name="Hu J."/>
            <person name="Fu X."/>
            <person name="Schnable P.S."/>
            <person name="Li F."/>
            <person name="Zhang H."/>
            <person name="Feng B."/>
            <person name="Zhu X."/>
            <person name="Liu R."/>
            <person name="Schnable J.C."/>
            <person name="Zhu J.-K."/>
            <person name="Zhang H."/>
        </authorList>
    </citation>
    <scope>NUCLEOTIDE SEQUENCE [LARGE SCALE GENOMIC DNA]</scope>
</reference>
<gene>
    <name evidence="1" type="ORF">C2845_PM01G04640</name>
</gene>
<sequence length="73" mass="8095">MISFWIADPPAVSYFSVHCLGSKSKAVEFVLLRAIFDSGHGEFEYLMYRAGGGGASLDYELLITSEGQRWSTK</sequence>